<comment type="caution">
    <text evidence="2">The sequence shown here is derived from an EMBL/GenBank/DDBJ whole genome shotgun (WGS) entry which is preliminary data.</text>
</comment>
<evidence type="ECO:0000313" key="2">
    <source>
        <dbReference type="EMBL" id="KAK7342240.1"/>
    </source>
</evidence>
<gene>
    <name evidence="2" type="ORF">VNO80_25185</name>
</gene>
<dbReference type="Proteomes" id="UP001374584">
    <property type="component" value="Unassembled WGS sequence"/>
</dbReference>
<dbReference type="EMBL" id="JAYMYR010000009">
    <property type="protein sequence ID" value="KAK7342240.1"/>
    <property type="molecule type" value="Genomic_DNA"/>
</dbReference>
<evidence type="ECO:0000313" key="3">
    <source>
        <dbReference type="Proteomes" id="UP001374584"/>
    </source>
</evidence>
<name>A0AAN9LTT9_PHACN</name>
<protein>
    <submittedName>
        <fullName evidence="2">Uncharacterized protein</fullName>
    </submittedName>
</protein>
<feature type="region of interest" description="Disordered" evidence="1">
    <location>
        <begin position="31"/>
        <end position="57"/>
    </location>
</feature>
<dbReference type="AlphaFoldDB" id="A0AAN9LTT9"/>
<reference evidence="2 3" key="1">
    <citation type="submission" date="2024-01" db="EMBL/GenBank/DDBJ databases">
        <title>The genomes of 5 underutilized Papilionoideae crops provide insights into root nodulation and disease resistanc.</title>
        <authorList>
            <person name="Jiang F."/>
        </authorList>
    </citation>
    <scope>NUCLEOTIDE SEQUENCE [LARGE SCALE GENOMIC DNA]</scope>
    <source>
        <strain evidence="2">JINMINGXINNONG_FW02</strain>
        <tissue evidence="2">Leaves</tissue>
    </source>
</reference>
<organism evidence="2 3">
    <name type="scientific">Phaseolus coccineus</name>
    <name type="common">Scarlet runner bean</name>
    <name type="synonym">Phaseolus multiflorus</name>
    <dbReference type="NCBI Taxonomy" id="3886"/>
    <lineage>
        <taxon>Eukaryota</taxon>
        <taxon>Viridiplantae</taxon>
        <taxon>Streptophyta</taxon>
        <taxon>Embryophyta</taxon>
        <taxon>Tracheophyta</taxon>
        <taxon>Spermatophyta</taxon>
        <taxon>Magnoliopsida</taxon>
        <taxon>eudicotyledons</taxon>
        <taxon>Gunneridae</taxon>
        <taxon>Pentapetalae</taxon>
        <taxon>rosids</taxon>
        <taxon>fabids</taxon>
        <taxon>Fabales</taxon>
        <taxon>Fabaceae</taxon>
        <taxon>Papilionoideae</taxon>
        <taxon>50 kb inversion clade</taxon>
        <taxon>NPAAA clade</taxon>
        <taxon>indigoferoid/millettioid clade</taxon>
        <taxon>Phaseoleae</taxon>
        <taxon>Phaseolus</taxon>
    </lineage>
</organism>
<keyword evidence="3" id="KW-1185">Reference proteome</keyword>
<proteinExistence type="predicted"/>
<accession>A0AAN9LTT9</accession>
<sequence length="107" mass="12002">MSTSCCNYSESRFFRIWSLYHPHLAERFKTKRTKRGSPKVEDQEKEIEHSRNNVHTGTLAEAQGKMGATLRNKGDSLQCDAKMRGEEAGRDPFITGGFFGGKTSSSV</sequence>
<feature type="compositionally biased region" description="Basic and acidic residues" evidence="1">
    <location>
        <begin position="38"/>
        <end position="51"/>
    </location>
</feature>
<evidence type="ECO:0000256" key="1">
    <source>
        <dbReference type="SAM" id="MobiDB-lite"/>
    </source>
</evidence>